<accession>A0A5L8JPS7</accession>
<comment type="caution">
    <text evidence="1">The sequence shown here is derived from an EMBL/GenBank/DDBJ whole genome shotgun (WGS) entry which is preliminary data.</text>
</comment>
<dbReference type="PANTHER" id="PTHR30441:SF8">
    <property type="entry name" value="DUF748 DOMAIN-CONTAINING PROTEIN"/>
    <property type="match status" value="1"/>
</dbReference>
<dbReference type="EMBL" id="AABTCC010000003">
    <property type="protein sequence ID" value="EAI8858556.1"/>
    <property type="molecule type" value="Genomic_DNA"/>
</dbReference>
<protein>
    <submittedName>
        <fullName evidence="1">DUF748 domain-containing protein</fullName>
    </submittedName>
</protein>
<dbReference type="Proteomes" id="UP000535509">
    <property type="component" value="Unassembled WGS sequence"/>
</dbReference>
<dbReference type="GO" id="GO:0090313">
    <property type="term" value="P:regulation of protein targeting to membrane"/>
    <property type="evidence" value="ECO:0007669"/>
    <property type="project" value="TreeGrafter"/>
</dbReference>
<evidence type="ECO:0000313" key="1">
    <source>
        <dbReference type="EMBL" id="EAI8858556.1"/>
    </source>
</evidence>
<sequence length="1022" mass="115332">MKTAKITAYIICLVFLFYTVLGYFAAPKLIMNYVPKIAAQYDANLSIKNIKLNPFTYEANITGVEFSRKSPIFKFDEININFDPINLITKTIKIANLKISKPEIFIQKEENGEFNFSFLLSQKDTNSSSDTEKTTRFEYEIGELEIINANLNYEDFSNDFKLSLKDMDYKLSNLSTKNGSLGAHSLLASSNLANKIVIDANASLNPLKIDGNIQINELKTKPIWISFFKNMPLTINSAVVSSDVNYSFNFDNNISIKANAKTDIKDINITQNKNTFIITSLIIPDLNANFINSYNNFDMKMSISNVNIGSFKTKFDEFNANFDKLSLAAIRLGFDQNLDLNLDINDINLKKLNVKKDSSKLSIDTFALNKINLKKDDLKIKNMSIASTSLNLDKQNYLDINGTELSNFNLKNNSLTLENIIINKPNFATFIDESGSKFINNLFSLLPKNSDKKDESKKDEFNYNISNFILNNGYLHLSNEISKNSIKNIELSAKNISNKDSLTLNLNAKDDNLNLKSSAKININKNELGGDINLNLNNLNFAKPYIKRYLNIADLNAKINFNAKINYTDKLSAKADLNVNNFYIKDDRNEILGSFKTLSQNINLNDKNILISNVKLENPHLKFVVSKQKELNILNLIKNQDSKTSNEEQSDNFKLSLKNLTLKNGSLEFKDDSLALPFDTNITKISTTINELSNDKISNIALHGVVANYGFSEILVTTLPFDPRSNTDLIVRFKNINLKNITPYSVKFLGYEIDNGRLSVNLNYKIKNSILSGANSLNFDNLTLGREIPSKDAVSLPLKLAISILKDSNNQIDINLPIWGDLNSPEFSYSGIVIQAIFQLFSDVVTSPFRFIGNVLGINTDEISSVDFAPGTAFLLETNESKIKKLADIAKKKPEIIFTLTPTYSQIPDSYAIADRSVSKDILLVMNTKDLSYENALKEMFKKKFNNSEFINEKDAKEKLISLVKINQDRILAIAQKRVENLRKKLMENGVKEGQIEILNIKDVKGQANDKKVSMQINIRTR</sequence>
<dbReference type="PANTHER" id="PTHR30441">
    <property type="entry name" value="DUF748 DOMAIN-CONTAINING PROTEIN"/>
    <property type="match status" value="1"/>
</dbReference>
<dbReference type="GeneID" id="61064156"/>
<evidence type="ECO:0000313" key="2">
    <source>
        <dbReference type="Proteomes" id="UP000535509"/>
    </source>
</evidence>
<proteinExistence type="predicted"/>
<dbReference type="OMA" id="DRYAPVT"/>
<dbReference type="InterPro" id="IPR052894">
    <property type="entry name" value="AsmA-related"/>
</dbReference>
<name>A0A5L8JPS7_CAMFE</name>
<dbReference type="Pfam" id="PF05359">
    <property type="entry name" value="DUF748"/>
    <property type="match status" value="1"/>
</dbReference>
<dbReference type="AlphaFoldDB" id="A0A5L8JPS7"/>
<dbReference type="RefSeq" id="WP_011731771.1">
    <property type="nucleotide sequence ID" value="NZ_AACCWR020000015.1"/>
</dbReference>
<organism evidence="1 2">
    <name type="scientific">Campylobacter fetus</name>
    <dbReference type="NCBI Taxonomy" id="196"/>
    <lineage>
        <taxon>Bacteria</taxon>
        <taxon>Pseudomonadati</taxon>
        <taxon>Campylobacterota</taxon>
        <taxon>Epsilonproteobacteria</taxon>
        <taxon>Campylobacterales</taxon>
        <taxon>Campylobacteraceae</taxon>
        <taxon>Campylobacter</taxon>
    </lineage>
</organism>
<dbReference type="GO" id="GO:0005886">
    <property type="term" value="C:plasma membrane"/>
    <property type="evidence" value="ECO:0007669"/>
    <property type="project" value="TreeGrafter"/>
</dbReference>
<gene>
    <name evidence="1" type="ORF">CX802_01655</name>
</gene>
<dbReference type="InterPro" id="IPR008023">
    <property type="entry name" value="DUF748"/>
</dbReference>
<keyword evidence="2" id="KW-1185">Reference proteome</keyword>
<reference evidence="1 2" key="1">
    <citation type="submission" date="2018-06" db="EMBL/GenBank/DDBJ databases">
        <authorList>
            <consortium name="PulseNet: The National Subtyping Network for Foodborne Disease Surveillance"/>
            <person name="Tarr C.L."/>
            <person name="Trees E."/>
            <person name="Katz L.S."/>
            <person name="Carleton-Romer H.A."/>
            <person name="Stroika S."/>
            <person name="Kucerova Z."/>
            <person name="Roache K.F."/>
            <person name="Sabol A.L."/>
            <person name="Besser J."/>
            <person name="Gerner-Smidt P."/>
        </authorList>
    </citation>
    <scope>NUCLEOTIDE SEQUENCE [LARGE SCALE GENOMIC DNA]</scope>
    <source>
        <strain evidence="1 2">PNUSAC001503</strain>
    </source>
</reference>